<keyword evidence="5 8" id="KW-0227">DNA damage</keyword>
<dbReference type="InterPro" id="IPR036388">
    <property type="entry name" value="WH-like_DNA-bd_sf"/>
</dbReference>
<dbReference type="PROSITE" id="PS00374">
    <property type="entry name" value="MGMT"/>
    <property type="match status" value="1"/>
</dbReference>
<dbReference type="InterPro" id="IPR036217">
    <property type="entry name" value="MethylDNA_cys_MeTrfase_DNAb"/>
</dbReference>
<dbReference type="RefSeq" id="WP_341876319.1">
    <property type="nucleotide sequence ID" value="NZ_CP121687.1"/>
</dbReference>
<evidence type="ECO:0000259" key="10">
    <source>
        <dbReference type="Pfam" id="PF02870"/>
    </source>
</evidence>
<comment type="function">
    <text evidence="8">Involved in the cellular defense against the biological effects of O6-methylguanine (O6-MeG) and O4-methylthymine (O4-MeT) in DNA. Repairs the methylated nucleobase in DNA by stoichiometrically transferring the methyl group to a cysteine residue in the enzyme. This is a suicide reaction: the enzyme is irreversibly inactivated.</text>
</comment>
<comment type="miscellaneous">
    <text evidence="8">This enzyme catalyzes only one turnover and therefore is not strictly catalytic. According to one definition, an enzyme is a biocatalyst that acts repeatedly and over many reaction cycles.</text>
</comment>
<dbReference type="Gene3D" id="3.30.160.70">
    <property type="entry name" value="Methylated DNA-protein cysteine methyltransferase domain"/>
    <property type="match status" value="1"/>
</dbReference>
<comment type="catalytic activity">
    <reaction evidence="7 8">
        <text>a 6-O-methyl-2'-deoxyguanosine in DNA + L-cysteinyl-[protein] = S-methyl-L-cysteinyl-[protein] + a 2'-deoxyguanosine in DNA</text>
        <dbReference type="Rhea" id="RHEA:24000"/>
        <dbReference type="Rhea" id="RHEA-COMP:10131"/>
        <dbReference type="Rhea" id="RHEA-COMP:10132"/>
        <dbReference type="Rhea" id="RHEA-COMP:11367"/>
        <dbReference type="Rhea" id="RHEA-COMP:11368"/>
        <dbReference type="ChEBI" id="CHEBI:29950"/>
        <dbReference type="ChEBI" id="CHEBI:82612"/>
        <dbReference type="ChEBI" id="CHEBI:85445"/>
        <dbReference type="ChEBI" id="CHEBI:85448"/>
        <dbReference type="EC" id="2.1.1.63"/>
    </reaction>
</comment>
<evidence type="ECO:0000256" key="5">
    <source>
        <dbReference type="ARBA" id="ARBA00022763"/>
    </source>
</evidence>
<dbReference type="HAMAP" id="MF_00772">
    <property type="entry name" value="OGT"/>
    <property type="match status" value="1"/>
</dbReference>
<evidence type="ECO:0000256" key="6">
    <source>
        <dbReference type="ARBA" id="ARBA00023204"/>
    </source>
</evidence>
<organism evidence="11 12">
    <name type="scientific">Defluviitalea saccharophila</name>
    <dbReference type="NCBI Taxonomy" id="879970"/>
    <lineage>
        <taxon>Bacteria</taxon>
        <taxon>Bacillati</taxon>
        <taxon>Bacillota</taxon>
        <taxon>Clostridia</taxon>
        <taxon>Lachnospirales</taxon>
        <taxon>Defluviitaleaceae</taxon>
        <taxon>Defluviitalea</taxon>
    </lineage>
</organism>
<dbReference type="Pfam" id="PF01035">
    <property type="entry name" value="DNA_binding_1"/>
    <property type="match status" value="1"/>
</dbReference>
<evidence type="ECO:0000256" key="7">
    <source>
        <dbReference type="ARBA" id="ARBA00049348"/>
    </source>
</evidence>
<dbReference type="EC" id="2.1.1.63" evidence="8"/>
<dbReference type="PANTHER" id="PTHR10815">
    <property type="entry name" value="METHYLATED-DNA--PROTEIN-CYSTEINE METHYLTRANSFERASE"/>
    <property type="match status" value="1"/>
</dbReference>
<protein>
    <recommendedName>
        <fullName evidence="8">Methylated-DNA--protein-cysteine methyltransferase</fullName>
        <ecNumber evidence="8">2.1.1.63</ecNumber>
    </recommendedName>
    <alternativeName>
        <fullName evidence="8">6-O-methylguanine-DNA methyltransferase</fullName>
        <shortName evidence="8">MGMT</shortName>
    </alternativeName>
    <alternativeName>
        <fullName evidence="8">O-6-methylguanine-DNA-alkyltransferase</fullName>
    </alternativeName>
</protein>
<dbReference type="SUPFAM" id="SSF53155">
    <property type="entry name" value="Methylated DNA-protein cysteine methyltransferase domain"/>
    <property type="match status" value="1"/>
</dbReference>
<evidence type="ECO:0000256" key="2">
    <source>
        <dbReference type="ARBA" id="ARBA00022490"/>
    </source>
</evidence>
<name>A0ABZ2Y1Z3_9FIRM</name>
<feature type="domain" description="Methylguanine DNA methyltransferase ribonuclease-like" evidence="10">
    <location>
        <begin position="6"/>
        <end position="68"/>
    </location>
</feature>
<feature type="active site" description="Nucleophile; methyl group acceptor" evidence="8">
    <location>
        <position position="123"/>
    </location>
</feature>
<dbReference type="GO" id="GO:0032259">
    <property type="term" value="P:methylation"/>
    <property type="evidence" value="ECO:0007669"/>
    <property type="project" value="UniProtKB-KW"/>
</dbReference>
<reference evidence="11 12" key="1">
    <citation type="submission" date="2023-03" db="EMBL/GenBank/DDBJ databases">
        <title>Novel Species.</title>
        <authorList>
            <person name="Ma S."/>
        </authorList>
    </citation>
    <scope>NUCLEOTIDE SEQUENCE [LARGE SCALE GENOMIC DNA]</scope>
    <source>
        <strain evidence="11 12">LIND6LT2</strain>
    </source>
</reference>
<accession>A0ABZ2Y1Z3</accession>
<keyword evidence="2 8" id="KW-0963">Cytoplasm</keyword>
<evidence type="ECO:0000256" key="8">
    <source>
        <dbReference type="HAMAP-Rule" id="MF_00772"/>
    </source>
</evidence>
<keyword evidence="3 8" id="KW-0489">Methyltransferase</keyword>
<gene>
    <name evidence="11" type="ORF">QBE51_11030</name>
</gene>
<evidence type="ECO:0000256" key="3">
    <source>
        <dbReference type="ARBA" id="ARBA00022603"/>
    </source>
</evidence>
<dbReference type="InterPro" id="IPR036631">
    <property type="entry name" value="MGMT_N_sf"/>
</dbReference>
<evidence type="ECO:0000313" key="12">
    <source>
        <dbReference type="Proteomes" id="UP001486565"/>
    </source>
</evidence>
<dbReference type="EMBL" id="CP121687">
    <property type="protein sequence ID" value="WZL69322.1"/>
    <property type="molecule type" value="Genomic_DNA"/>
</dbReference>
<proteinExistence type="inferred from homology"/>
<keyword evidence="6 8" id="KW-0234">DNA repair</keyword>
<dbReference type="InterPro" id="IPR008332">
    <property type="entry name" value="MethylG_MeTrfase_N"/>
</dbReference>
<evidence type="ECO:0000256" key="1">
    <source>
        <dbReference type="ARBA" id="ARBA00001286"/>
    </source>
</evidence>
<dbReference type="SUPFAM" id="SSF46767">
    <property type="entry name" value="Methylated DNA-protein cysteine methyltransferase, C-terminal domain"/>
    <property type="match status" value="1"/>
</dbReference>
<evidence type="ECO:0000259" key="9">
    <source>
        <dbReference type="Pfam" id="PF01035"/>
    </source>
</evidence>
<comment type="subcellular location">
    <subcellularLocation>
        <location evidence="8">Cytoplasm</location>
    </subcellularLocation>
</comment>
<keyword evidence="4 8" id="KW-0808">Transferase</keyword>
<comment type="similarity">
    <text evidence="8">Belongs to the MGMT family.</text>
</comment>
<dbReference type="NCBIfam" id="TIGR00589">
    <property type="entry name" value="ogt"/>
    <property type="match status" value="1"/>
</dbReference>
<feature type="domain" description="Methylated-DNA-[protein]-cysteine S-methyltransferase DNA binding" evidence="9">
    <location>
        <begin position="72"/>
        <end position="151"/>
    </location>
</feature>
<dbReference type="InterPro" id="IPR001497">
    <property type="entry name" value="MethylDNA_cys_MeTrfase_AS"/>
</dbReference>
<comment type="catalytic activity">
    <reaction evidence="1 8">
        <text>a 4-O-methyl-thymidine in DNA + L-cysteinyl-[protein] = a thymidine in DNA + S-methyl-L-cysteinyl-[protein]</text>
        <dbReference type="Rhea" id="RHEA:53428"/>
        <dbReference type="Rhea" id="RHEA-COMP:10131"/>
        <dbReference type="Rhea" id="RHEA-COMP:10132"/>
        <dbReference type="Rhea" id="RHEA-COMP:13555"/>
        <dbReference type="Rhea" id="RHEA-COMP:13556"/>
        <dbReference type="ChEBI" id="CHEBI:29950"/>
        <dbReference type="ChEBI" id="CHEBI:82612"/>
        <dbReference type="ChEBI" id="CHEBI:137386"/>
        <dbReference type="ChEBI" id="CHEBI:137387"/>
        <dbReference type="EC" id="2.1.1.63"/>
    </reaction>
</comment>
<dbReference type="Gene3D" id="1.10.10.10">
    <property type="entry name" value="Winged helix-like DNA-binding domain superfamily/Winged helix DNA-binding domain"/>
    <property type="match status" value="1"/>
</dbReference>
<dbReference type="Pfam" id="PF02870">
    <property type="entry name" value="Methyltransf_1N"/>
    <property type="match status" value="1"/>
</dbReference>
<evidence type="ECO:0000256" key="4">
    <source>
        <dbReference type="ARBA" id="ARBA00022679"/>
    </source>
</evidence>
<keyword evidence="12" id="KW-1185">Reference proteome</keyword>
<dbReference type="GO" id="GO:0003908">
    <property type="term" value="F:methylated-DNA-[protein]-cysteine S-methyltransferase activity"/>
    <property type="evidence" value="ECO:0007669"/>
    <property type="project" value="UniProtKB-EC"/>
</dbReference>
<evidence type="ECO:0000313" key="11">
    <source>
        <dbReference type="EMBL" id="WZL69322.1"/>
    </source>
</evidence>
<sequence length="156" mass="17410">MEKGFYYETKIGTIGLVENGEAITYVCFGENLPKDIEISETPLLKKANEQLQEYLNGKRKVFDLPLEPKGTAFQQKVWEVLREIPYGTTCSYKDIAEKIGNPKACRAVGMANNRNPISIFIPCHRVIGANGKLVGYGGGLDIKAKLLEIERHLHGK</sequence>
<dbReference type="InterPro" id="IPR014048">
    <property type="entry name" value="MethylDNA_cys_MeTrfase_DNA-bd"/>
</dbReference>
<dbReference type="InterPro" id="IPR023546">
    <property type="entry name" value="MGMT"/>
</dbReference>
<dbReference type="CDD" id="cd06445">
    <property type="entry name" value="ATase"/>
    <property type="match status" value="1"/>
</dbReference>
<dbReference type="Proteomes" id="UP001486565">
    <property type="component" value="Chromosome"/>
</dbReference>
<dbReference type="PANTHER" id="PTHR10815:SF5">
    <property type="entry name" value="METHYLATED-DNA--PROTEIN-CYSTEINE METHYLTRANSFERASE"/>
    <property type="match status" value="1"/>
</dbReference>